<comment type="caution">
    <text evidence="1">The sequence shown here is derived from an EMBL/GenBank/DDBJ whole genome shotgun (WGS) entry which is preliminary data.</text>
</comment>
<sequence>MPRVPGPRPTAFDRAAAGLQEARLRPEVRLAAVPAPARIAPQSFALAGEVVRDGDELATGRFVLLHDPAAPAQWGGRFRVVTLASADLEADLGADPLLGPVAWSWLEDGLRAAGADAVRLGGTVTRVVSESYGELSHREASVDVEVRASWTPAPGPDGDLDAEAHLQAWCVLLCSVAGLPPLPEGVVPLAQHPR</sequence>
<accession>A0ABP8VBY3</accession>
<gene>
    <name evidence="1" type="ORF">GCM10023225_32620</name>
</gene>
<dbReference type="EMBL" id="BAABIL010000636">
    <property type="protein sequence ID" value="GAA4658490.1"/>
    <property type="molecule type" value="Genomic_DNA"/>
</dbReference>
<evidence type="ECO:0000313" key="1">
    <source>
        <dbReference type="EMBL" id="GAA4658490.1"/>
    </source>
</evidence>
<evidence type="ECO:0000313" key="2">
    <source>
        <dbReference type="Proteomes" id="UP001501195"/>
    </source>
</evidence>
<dbReference type="InterPro" id="IPR021555">
    <property type="entry name" value="DUF3000"/>
</dbReference>
<dbReference type="Proteomes" id="UP001501195">
    <property type="component" value="Unassembled WGS sequence"/>
</dbReference>
<reference evidence="2" key="1">
    <citation type="journal article" date="2019" name="Int. J. Syst. Evol. Microbiol.">
        <title>The Global Catalogue of Microorganisms (GCM) 10K type strain sequencing project: providing services to taxonomists for standard genome sequencing and annotation.</title>
        <authorList>
            <consortium name="The Broad Institute Genomics Platform"/>
            <consortium name="The Broad Institute Genome Sequencing Center for Infectious Disease"/>
            <person name="Wu L."/>
            <person name="Ma J."/>
        </authorList>
    </citation>
    <scope>NUCLEOTIDE SEQUENCE [LARGE SCALE GENOMIC DNA]</scope>
    <source>
        <strain evidence="2">JCM 18126</strain>
    </source>
</reference>
<dbReference type="Pfam" id="PF11452">
    <property type="entry name" value="DUF3000"/>
    <property type="match status" value="1"/>
</dbReference>
<name>A0ABP8VBY3_9ACTN</name>
<protein>
    <submittedName>
        <fullName evidence="1">DUF3000 domain-containing protein</fullName>
    </submittedName>
</protein>
<organism evidence="1 2">
    <name type="scientific">Kineococcus glutinatus</name>
    <dbReference type="NCBI Taxonomy" id="1070872"/>
    <lineage>
        <taxon>Bacteria</taxon>
        <taxon>Bacillati</taxon>
        <taxon>Actinomycetota</taxon>
        <taxon>Actinomycetes</taxon>
        <taxon>Kineosporiales</taxon>
        <taxon>Kineosporiaceae</taxon>
        <taxon>Kineococcus</taxon>
    </lineage>
</organism>
<proteinExistence type="predicted"/>
<keyword evidence="2" id="KW-1185">Reference proteome</keyword>